<accession>A0A409W071</accession>
<proteinExistence type="inferred from homology"/>
<organism evidence="6 7">
    <name type="scientific">Gymnopilus dilepis</name>
    <dbReference type="NCBI Taxonomy" id="231916"/>
    <lineage>
        <taxon>Eukaryota</taxon>
        <taxon>Fungi</taxon>
        <taxon>Dikarya</taxon>
        <taxon>Basidiomycota</taxon>
        <taxon>Agaricomycotina</taxon>
        <taxon>Agaricomycetes</taxon>
        <taxon>Agaricomycetidae</taxon>
        <taxon>Agaricales</taxon>
        <taxon>Agaricineae</taxon>
        <taxon>Hymenogastraceae</taxon>
        <taxon>Gymnopilus</taxon>
    </lineage>
</organism>
<dbReference type="InParanoid" id="A0A409W071"/>
<evidence type="ECO:0000256" key="3">
    <source>
        <dbReference type="ARBA" id="ARBA00022827"/>
    </source>
</evidence>
<dbReference type="AlphaFoldDB" id="A0A409W071"/>
<keyword evidence="2" id="KW-0285">Flavoprotein</keyword>
<feature type="compositionally biased region" description="Pro residues" evidence="5">
    <location>
        <begin position="50"/>
        <end position="68"/>
    </location>
</feature>
<gene>
    <name evidence="6" type="ORF">CVT26_007204</name>
</gene>
<evidence type="ECO:0008006" key="8">
    <source>
        <dbReference type="Google" id="ProtNLM"/>
    </source>
</evidence>
<reference evidence="6 7" key="1">
    <citation type="journal article" date="2018" name="Evol. Lett.">
        <title>Horizontal gene cluster transfer increased hallucinogenic mushroom diversity.</title>
        <authorList>
            <person name="Reynolds H.T."/>
            <person name="Vijayakumar V."/>
            <person name="Gluck-Thaler E."/>
            <person name="Korotkin H.B."/>
            <person name="Matheny P.B."/>
            <person name="Slot J.C."/>
        </authorList>
    </citation>
    <scope>NUCLEOTIDE SEQUENCE [LARGE SCALE GENOMIC DNA]</scope>
    <source>
        <strain evidence="6 7">SRW20</strain>
    </source>
</reference>
<dbReference type="Gene3D" id="3.50.50.60">
    <property type="entry name" value="FAD/NAD(P)-binding domain"/>
    <property type="match status" value="1"/>
</dbReference>
<dbReference type="EMBL" id="NHYE01005482">
    <property type="protein sequence ID" value="PPQ71909.1"/>
    <property type="molecule type" value="Genomic_DNA"/>
</dbReference>
<feature type="region of interest" description="Disordered" evidence="5">
    <location>
        <begin position="48"/>
        <end position="69"/>
    </location>
</feature>
<evidence type="ECO:0000256" key="1">
    <source>
        <dbReference type="ARBA" id="ARBA00009183"/>
    </source>
</evidence>
<dbReference type="GO" id="GO:0050661">
    <property type="term" value="F:NADP binding"/>
    <property type="evidence" value="ECO:0007669"/>
    <property type="project" value="InterPro"/>
</dbReference>
<evidence type="ECO:0000313" key="6">
    <source>
        <dbReference type="EMBL" id="PPQ71909.1"/>
    </source>
</evidence>
<feature type="non-terminal residue" evidence="6">
    <location>
        <position position="157"/>
    </location>
</feature>
<evidence type="ECO:0000313" key="7">
    <source>
        <dbReference type="Proteomes" id="UP000284706"/>
    </source>
</evidence>
<evidence type="ECO:0000256" key="4">
    <source>
        <dbReference type="ARBA" id="ARBA00023002"/>
    </source>
</evidence>
<name>A0A409W071_9AGAR</name>
<comment type="caution">
    <text evidence="6">The sequence shown here is derived from an EMBL/GenBank/DDBJ whole genome shotgun (WGS) entry which is preliminary data.</text>
</comment>
<keyword evidence="3" id="KW-0274">FAD</keyword>
<dbReference type="InterPro" id="IPR020946">
    <property type="entry name" value="Flavin_mOase-like"/>
</dbReference>
<dbReference type="InterPro" id="IPR050346">
    <property type="entry name" value="FMO-like"/>
</dbReference>
<sequence>MAHQLIGIIGAGPAGLSALKAVMDTPQYRAGLWVPTVFEARENIGGVWLPSPPQPTPQSLPPPPPPTPLYDSLTTNLPHPVMAFTAFPFPPSTPLFPKAHVVQTYLEAYAAHFELHQHIRLNTRVTKADWDIDQGKWVVLTIPSSSSSSSSAGQSTP</sequence>
<keyword evidence="7" id="KW-1185">Reference proteome</keyword>
<evidence type="ECO:0000256" key="5">
    <source>
        <dbReference type="SAM" id="MobiDB-lite"/>
    </source>
</evidence>
<evidence type="ECO:0000256" key="2">
    <source>
        <dbReference type="ARBA" id="ARBA00022630"/>
    </source>
</evidence>
<protein>
    <recommendedName>
        <fullName evidence="8">FAD/NAD(P)-binding domain-containing protein</fullName>
    </recommendedName>
</protein>
<dbReference type="GO" id="GO:0050660">
    <property type="term" value="F:flavin adenine dinucleotide binding"/>
    <property type="evidence" value="ECO:0007669"/>
    <property type="project" value="InterPro"/>
</dbReference>
<dbReference type="SUPFAM" id="SSF51905">
    <property type="entry name" value="FAD/NAD(P)-binding domain"/>
    <property type="match status" value="1"/>
</dbReference>
<dbReference type="STRING" id="231916.A0A409W071"/>
<dbReference type="PANTHER" id="PTHR23023">
    <property type="entry name" value="DIMETHYLANILINE MONOOXYGENASE"/>
    <property type="match status" value="1"/>
</dbReference>
<dbReference type="GO" id="GO:0004499">
    <property type="term" value="F:N,N-dimethylaniline monooxygenase activity"/>
    <property type="evidence" value="ECO:0007669"/>
    <property type="project" value="InterPro"/>
</dbReference>
<comment type="similarity">
    <text evidence="1">Belongs to the FMO family.</text>
</comment>
<dbReference type="Proteomes" id="UP000284706">
    <property type="component" value="Unassembled WGS sequence"/>
</dbReference>
<dbReference type="InterPro" id="IPR036188">
    <property type="entry name" value="FAD/NAD-bd_sf"/>
</dbReference>
<dbReference type="OrthoDB" id="66881at2759"/>
<keyword evidence="4" id="KW-0560">Oxidoreductase</keyword>
<dbReference type="Pfam" id="PF00743">
    <property type="entry name" value="FMO-like"/>
    <property type="match status" value="1"/>
</dbReference>